<dbReference type="AlphaFoldDB" id="A0A9P6MQQ8"/>
<feature type="non-terminal residue" evidence="1">
    <location>
        <position position="1"/>
    </location>
</feature>
<proteinExistence type="predicted"/>
<gene>
    <name evidence="1" type="ORF">BGZ80_001787</name>
</gene>
<dbReference type="Proteomes" id="UP000703661">
    <property type="component" value="Unassembled WGS sequence"/>
</dbReference>
<accession>A0A9P6MQQ8</accession>
<name>A0A9P6MQQ8_9FUNG</name>
<evidence type="ECO:0000313" key="1">
    <source>
        <dbReference type="EMBL" id="KAG0010099.1"/>
    </source>
</evidence>
<comment type="caution">
    <text evidence="1">The sequence shown here is derived from an EMBL/GenBank/DDBJ whole genome shotgun (WGS) entry which is preliminary data.</text>
</comment>
<evidence type="ECO:0000313" key="2">
    <source>
        <dbReference type="Proteomes" id="UP000703661"/>
    </source>
</evidence>
<organism evidence="1 2">
    <name type="scientific">Entomortierella chlamydospora</name>
    <dbReference type="NCBI Taxonomy" id="101097"/>
    <lineage>
        <taxon>Eukaryota</taxon>
        <taxon>Fungi</taxon>
        <taxon>Fungi incertae sedis</taxon>
        <taxon>Mucoromycota</taxon>
        <taxon>Mortierellomycotina</taxon>
        <taxon>Mortierellomycetes</taxon>
        <taxon>Mortierellales</taxon>
        <taxon>Mortierellaceae</taxon>
        <taxon>Entomortierella</taxon>
    </lineage>
</organism>
<reference evidence="1" key="1">
    <citation type="journal article" date="2020" name="Fungal Divers.">
        <title>Resolving the Mortierellaceae phylogeny through synthesis of multi-gene phylogenetics and phylogenomics.</title>
        <authorList>
            <person name="Vandepol N."/>
            <person name="Liber J."/>
            <person name="Desiro A."/>
            <person name="Na H."/>
            <person name="Kennedy M."/>
            <person name="Barry K."/>
            <person name="Grigoriev I.V."/>
            <person name="Miller A.N."/>
            <person name="O'Donnell K."/>
            <person name="Stajich J.E."/>
            <person name="Bonito G."/>
        </authorList>
    </citation>
    <scope>NUCLEOTIDE SEQUENCE</scope>
    <source>
        <strain evidence="1">NRRL 2769</strain>
    </source>
</reference>
<sequence>MTYRSHAVTQLTTDFMNALYLDGDAAFAMSMPSLQSFVYTKPAVDTIKWRHTKDDQGKYVVLKMMSQILLWLEHSRFERPVSEHVYVSAWRSIFNTLFATGGLRVIPVGLGSQASKHFRQLTEQEFGFKSSSATTRMARKVDQALRVMVNGAWP</sequence>
<keyword evidence="2" id="KW-1185">Reference proteome</keyword>
<protein>
    <submittedName>
        <fullName evidence="1">Uncharacterized protein</fullName>
    </submittedName>
</protein>
<dbReference type="EMBL" id="JAAAID010001416">
    <property type="protein sequence ID" value="KAG0010099.1"/>
    <property type="molecule type" value="Genomic_DNA"/>
</dbReference>